<name>A0A256GDX0_9HYPH</name>
<sequence>MEDAKLLCSSYKHLIKFSNHLFAPSLIGRKYSTQSTL</sequence>
<keyword evidence="2" id="KW-1185">Reference proteome</keyword>
<organism evidence="1 2">
    <name type="scientific">Brucella pseudogrignonensis</name>
    <dbReference type="NCBI Taxonomy" id="419475"/>
    <lineage>
        <taxon>Bacteria</taxon>
        <taxon>Pseudomonadati</taxon>
        <taxon>Pseudomonadota</taxon>
        <taxon>Alphaproteobacteria</taxon>
        <taxon>Hyphomicrobiales</taxon>
        <taxon>Brucellaceae</taxon>
        <taxon>Brucella/Ochrobactrum group</taxon>
        <taxon>Brucella</taxon>
    </lineage>
</organism>
<dbReference type="Proteomes" id="UP000216188">
    <property type="component" value="Unassembled WGS sequence"/>
</dbReference>
<gene>
    <name evidence="1" type="ORF">CEV34_2854</name>
</gene>
<protein>
    <submittedName>
        <fullName evidence="1">Uncharacterized protein</fullName>
    </submittedName>
</protein>
<comment type="caution">
    <text evidence="1">The sequence shown here is derived from an EMBL/GenBank/DDBJ whole genome shotgun (WGS) entry which is preliminary data.</text>
</comment>
<proteinExistence type="predicted"/>
<evidence type="ECO:0000313" key="1">
    <source>
        <dbReference type="EMBL" id="OYR25130.1"/>
    </source>
</evidence>
<reference evidence="1 2" key="1">
    <citation type="submission" date="2017-07" db="EMBL/GenBank/DDBJ databases">
        <title>Phylogenetic study on the rhizospheric bacterium Ochrobactrum sp. A44.</title>
        <authorList>
            <person name="Krzyzanowska D.M."/>
            <person name="Ossowicki A."/>
            <person name="Rajewska M."/>
            <person name="Maciag T."/>
            <person name="Kaczynski Z."/>
            <person name="Czerwicka M."/>
            <person name="Jafra S."/>
        </authorList>
    </citation>
    <scope>NUCLEOTIDE SEQUENCE [LARGE SCALE GENOMIC DNA]</scope>
    <source>
        <strain evidence="1 2">CCUG 30717</strain>
    </source>
</reference>
<dbReference type="EMBL" id="NNRM01000022">
    <property type="protein sequence ID" value="OYR25130.1"/>
    <property type="molecule type" value="Genomic_DNA"/>
</dbReference>
<accession>A0A256GDX0</accession>
<evidence type="ECO:0000313" key="2">
    <source>
        <dbReference type="Proteomes" id="UP000216188"/>
    </source>
</evidence>
<dbReference type="AlphaFoldDB" id="A0A256GDX0"/>